<protein>
    <submittedName>
        <fullName evidence="2">SUF system FeS assembly protein, NifU family</fullName>
    </submittedName>
</protein>
<dbReference type="Pfam" id="PF01592">
    <property type="entry name" value="NifU_N"/>
    <property type="match status" value="1"/>
</dbReference>
<dbReference type="Gene3D" id="3.90.1010.10">
    <property type="match status" value="1"/>
</dbReference>
<evidence type="ECO:0000259" key="1">
    <source>
        <dbReference type="Pfam" id="PF01592"/>
    </source>
</evidence>
<dbReference type="KEGG" id="ncon:LC1Nh_0266"/>
<dbReference type="GO" id="GO:0005506">
    <property type="term" value="F:iron ion binding"/>
    <property type="evidence" value="ECO:0007669"/>
    <property type="project" value="InterPro"/>
</dbReference>
<accession>A0A5Q0UGQ7</accession>
<dbReference type="PANTHER" id="PTHR10093">
    <property type="entry name" value="IRON-SULFUR CLUSTER ASSEMBLY ENZYME NIFU HOMOLOG"/>
    <property type="match status" value="1"/>
</dbReference>
<dbReference type="SUPFAM" id="SSF82649">
    <property type="entry name" value="SufE/NifU"/>
    <property type="match status" value="1"/>
</dbReference>
<reference evidence="3" key="1">
    <citation type="submission" date="2019-05" db="EMBL/GenBank/DDBJ databases">
        <title>Candidatus Nanohalobium constans, a novel model system to study the DPANN nano-sized archaea: genomic and physiological characterization of a nanoarchaeon co-cultured with its chitinotrophic host.</title>
        <authorList>
            <person name="La Cono V."/>
            <person name="Arcadi E."/>
            <person name="Crisafi F."/>
            <person name="Denaro R."/>
            <person name="La Spada G."/>
            <person name="Messina E."/>
            <person name="Smedile F."/>
            <person name="Toshchakov S.V."/>
            <person name="Shevchenko M.A."/>
            <person name="Golyshin P.N."/>
            <person name="Golyshina O.V."/>
            <person name="Ferrer M."/>
            <person name="Rohde M."/>
            <person name="Mushegian A."/>
            <person name="Sorokin D.Y."/>
            <person name="Giuliano L."/>
            <person name="Yakimov M.M."/>
        </authorList>
    </citation>
    <scope>NUCLEOTIDE SEQUENCE [LARGE SCALE GENOMIC DNA]</scope>
    <source>
        <strain evidence="3">LC1Nh</strain>
    </source>
</reference>
<dbReference type="OrthoDB" id="319865at2157"/>
<keyword evidence="3" id="KW-1185">Reference proteome</keyword>
<dbReference type="GeneID" id="42364648"/>
<organism evidence="2 3">
    <name type="scientific">Candidatus Nanohalobium constans</name>
    <dbReference type="NCBI Taxonomy" id="2565781"/>
    <lineage>
        <taxon>Archaea</taxon>
        <taxon>Candidatus Nanohalarchaeota</taxon>
        <taxon>Candidatus Nanohalobia</taxon>
        <taxon>Candidatus Nanohalobiales</taxon>
        <taxon>Candidatus Nanohalobiaceae</taxon>
        <taxon>Candidatus Nanohalobium</taxon>
    </lineage>
</organism>
<dbReference type="Proteomes" id="UP000377803">
    <property type="component" value="Chromosome"/>
</dbReference>
<dbReference type="CDD" id="cd06664">
    <property type="entry name" value="IscU_like"/>
    <property type="match status" value="1"/>
</dbReference>
<dbReference type="AlphaFoldDB" id="A0A5Q0UGQ7"/>
<dbReference type="GO" id="GO:0051536">
    <property type="term" value="F:iron-sulfur cluster binding"/>
    <property type="evidence" value="ECO:0007669"/>
    <property type="project" value="InterPro"/>
</dbReference>
<dbReference type="EMBL" id="CP040089">
    <property type="protein sequence ID" value="QGA80169.1"/>
    <property type="molecule type" value="Genomic_DNA"/>
</dbReference>
<sequence length="117" mass="13015">MYREEIMDHYKRPRNTGKLDTEYEAEGENASCGDKVHVYAEIEGGEVTDFKHETEGCAICTAATSILSEKAVGMDLDEISELDRDWIIDELGIDVSPMRVKCAVLGLKTLQDAVSQD</sequence>
<gene>
    <name evidence="2" type="primary">nifU</name>
    <name evidence="2" type="ORF">LC1Nh_0266</name>
</gene>
<dbReference type="RefSeq" id="WP_153549907.1">
    <property type="nucleotide sequence ID" value="NZ_CP040089.1"/>
</dbReference>
<feature type="domain" description="NIF system FeS cluster assembly NifU N-terminal" evidence="1">
    <location>
        <begin position="1"/>
        <end position="115"/>
    </location>
</feature>
<dbReference type="InterPro" id="IPR002871">
    <property type="entry name" value="NIF_FeS_clus_asmbl_NifU_N"/>
</dbReference>
<dbReference type="GO" id="GO:0016226">
    <property type="term" value="P:iron-sulfur cluster assembly"/>
    <property type="evidence" value="ECO:0007669"/>
    <property type="project" value="InterPro"/>
</dbReference>
<proteinExistence type="predicted"/>
<evidence type="ECO:0000313" key="3">
    <source>
        <dbReference type="Proteomes" id="UP000377803"/>
    </source>
</evidence>
<evidence type="ECO:0000313" key="2">
    <source>
        <dbReference type="EMBL" id="QGA80169.1"/>
    </source>
</evidence>
<name>A0A5Q0UGQ7_9ARCH</name>